<evidence type="ECO:0000259" key="2">
    <source>
        <dbReference type="Pfam" id="PF00884"/>
    </source>
</evidence>
<reference evidence="6" key="1">
    <citation type="submission" date="2018-03" db="EMBL/GenBank/DDBJ databases">
        <title>A comparative analysis of the Nautiliaceae.</title>
        <authorList>
            <person name="Grosche A."/>
            <person name="Smedile F."/>
            <person name="Vetriani C."/>
        </authorList>
    </citation>
    <scope>NUCLEOTIDE SEQUENCE [LARGE SCALE GENOMIC DNA]</scope>
    <source>
        <strain evidence="6">TB6</strain>
    </source>
</reference>
<dbReference type="SUPFAM" id="SSF53649">
    <property type="entry name" value="Alkaline phosphatase-like"/>
    <property type="match status" value="1"/>
</dbReference>
<reference evidence="3" key="3">
    <citation type="submission" date="2019-06" db="EMBL/GenBank/DDBJ databases">
        <title>A comparative analysis of the Nautiliaceae.</title>
        <authorList>
            <person name="Grosche A."/>
            <person name="Smedile F."/>
            <person name="Vetriani C."/>
        </authorList>
    </citation>
    <scope>NUCLEOTIDE SEQUENCE</scope>
    <source>
        <strain evidence="3">TB6</strain>
    </source>
</reference>
<evidence type="ECO:0000313" key="3">
    <source>
        <dbReference type="EMBL" id="QCI29094.1"/>
    </source>
</evidence>
<proteinExistence type="predicted"/>
<evidence type="ECO:0000256" key="1">
    <source>
        <dbReference type="SAM" id="Phobius"/>
    </source>
</evidence>
<dbReference type="GO" id="GO:0016776">
    <property type="term" value="F:phosphotransferase activity, phosphate group as acceptor"/>
    <property type="evidence" value="ECO:0007669"/>
    <property type="project" value="TreeGrafter"/>
</dbReference>
<dbReference type="GO" id="GO:0009244">
    <property type="term" value="P:lipopolysaccharide core region biosynthetic process"/>
    <property type="evidence" value="ECO:0007669"/>
    <property type="project" value="TreeGrafter"/>
</dbReference>
<dbReference type="EMBL" id="RJVK01000004">
    <property type="protein sequence ID" value="ROR39085.1"/>
    <property type="molecule type" value="Genomic_DNA"/>
</dbReference>
<dbReference type="Proteomes" id="UP000298805">
    <property type="component" value="Chromosome"/>
</dbReference>
<feature type="domain" description="Sulfatase N-terminal" evidence="2">
    <location>
        <begin position="209"/>
        <end position="463"/>
    </location>
</feature>
<accession>A0AAJ4UXG0</accession>
<keyword evidence="1" id="KW-0472">Membrane</keyword>
<feature type="transmembrane region" description="Helical" evidence="1">
    <location>
        <begin position="141"/>
        <end position="158"/>
    </location>
</feature>
<dbReference type="Pfam" id="PF00884">
    <property type="entry name" value="Sulfatase"/>
    <property type="match status" value="1"/>
</dbReference>
<feature type="transmembrane region" description="Helical" evidence="1">
    <location>
        <begin position="41"/>
        <end position="57"/>
    </location>
</feature>
<keyword evidence="1" id="KW-0812">Transmembrane</keyword>
<protein>
    <submittedName>
        <fullName evidence="4">Glucan phosphoethanolaminetransferase (Alkaline phosphatase superfamily)</fullName>
    </submittedName>
</protein>
<dbReference type="AlphaFoldDB" id="A0AAJ4UXG0"/>
<dbReference type="Proteomes" id="UP000272781">
    <property type="component" value="Unassembled WGS sequence"/>
</dbReference>
<sequence length="517" mass="60991">MSKTKGNFIFAVLFTLFLLLPDFIANFWWKNYYIFTSKNTIKEIIITFVIAFIISFLPKKQKIFWGLFFIALSFVQIGYYGYFRTYMPPYQLDLLFSEYKDIIDSLKSIVFLVIFLIFALIGILFILNFFHHKTKPKTHKYTSLILITLLIIFPFIMAKKKAVYMPNATHFSYLNTLFAIDLWIIDNLSPQKTHKFKPYTVKKINGGKPIVIMIMGESLNFKRMHFYGWDVNDTPNFDKLAKTDKNFEFAKAISGGINTPVSVVTFFNVKREPQNIGLLLSQKTNLLKLAKQNGYKTYWLSMQEEGTSISSLLNYADIKKTRKDFKEKYDDALIKELKKIPFNNKTFIVLHLRADHSPYEEYTPKSFYKWPFNYENYHKYKIYSYYDSVLYVDYIISSIINYMKAHHKNFIIYFTSDHAEMLGFPDEHGKYGHSQLVFGDTYVPFIYYSDAFHKKLSKKYYNHYLISKMLAKDLGYEITNPNDNGTYFVNGVKIDGSAGFLHYKFKNQKIIKLKDKD</sequence>
<keyword evidence="1" id="KW-1133">Transmembrane helix</keyword>
<evidence type="ECO:0000313" key="6">
    <source>
        <dbReference type="Proteomes" id="UP000298805"/>
    </source>
</evidence>
<keyword evidence="6" id="KW-1185">Reference proteome</keyword>
<dbReference type="Gene3D" id="3.40.720.10">
    <property type="entry name" value="Alkaline Phosphatase, subunit A"/>
    <property type="match status" value="1"/>
</dbReference>
<gene>
    <name evidence="3" type="ORF">C6V80_09015</name>
    <name evidence="4" type="ORF">EDC58_1583</name>
</gene>
<dbReference type="InterPro" id="IPR000917">
    <property type="entry name" value="Sulfatase_N"/>
</dbReference>
<dbReference type="RefSeq" id="WP_123352964.1">
    <property type="nucleotide sequence ID" value="NZ_RJVK01000004.1"/>
</dbReference>
<dbReference type="GO" id="GO:0005886">
    <property type="term" value="C:plasma membrane"/>
    <property type="evidence" value="ECO:0007669"/>
    <property type="project" value="UniProtKB-SubCell"/>
</dbReference>
<evidence type="ECO:0000313" key="4">
    <source>
        <dbReference type="EMBL" id="ROR39085.1"/>
    </source>
</evidence>
<feature type="transmembrane region" description="Helical" evidence="1">
    <location>
        <begin position="7"/>
        <end position="29"/>
    </location>
</feature>
<reference evidence="4 5" key="2">
    <citation type="submission" date="2018-11" db="EMBL/GenBank/DDBJ databases">
        <title>Genomic Encyclopedia of Type Strains, Phase IV (KMG-IV): sequencing the most valuable type-strain genomes for metagenomic binning, comparative biology and taxonomic classification.</title>
        <authorList>
            <person name="Goeker M."/>
        </authorList>
    </citation>
    <scope>NUCLEOTIDE SEQUENCE [LARGE SCALE GENOMIC DNA]</scope>
    <source>
        <strain evidence="4 5">DSM 27783</strain>
    </source>
</reference>
<name>A0AAJ4UXG0_9BACT</name>
<evidence type="ECO:0000313" key="5">
    <source>
        <dbReference type="Proteomes" id="UP000272781"/>
    </source>
</evidence>
<feature type="transmembrane region" description="Helical" evidence="1">
    <location>
        <begin position="64"/>
        <end position="82"/>
    </location>
</feature>
<dbReference type="EMBL" id="CP027432">
    <property type="protein sequence ID" value="QCI29094.1"/>
    <property type="molecule type" value="Genomic_DNA"/>
</dbReference>
<dbReference type="PANTHER" id="PTHR30443:SF2">
    <property type="entry name" value="PHOSPHOETHANOLAMINE TRANSFERASE EPTC"/>
    <property type="match status" value="1"/>
</dbReference>
<feature type="transmembrane region" description="Helical" evidence="1">
    <location>
        <begin position="109"/>
        <end position="129"/>
    </location>
</feature>
<dbReference type="PANTHER" id="PTHR30443">
    <property type="entry name" value="INNER MEMBRANE PROTEIN"/>
    <property type="match status" value="1"/>
</dbReference>
<dbReference type="InterPro" id="IPR017850">
    <property type="entry name" value="Alkaline_phosphatase_core_sf"/>
</dbReference>
<dbReference type="InterPro" id="IPR040423">
    <property type="entry name" value="PEA_transferase"/>
</dbReference>
<organism evidence="4 5">
    <name type="scientific">Caminibacter pacificus</name>
    <dbReference type="NCBI Taxonomy" id="1424653"/>
    <lineage>
        <taxon>Bacteria</taxon>
        <taxon>Pseudomonadati</taxon>
        <taxon>Campylobacterota</taxon>
        <taxon>Epsilonproteobacteria</taxon>
        <taxon>Nautiliales</taxon>
        <taxon>Nautiliaceae</taxon>
        <taxon>Caminibacter</taxon>
    </lineage>
</organism>